<evidence type="ECO:0000256" key="5">
    <source>
        <dbReference type="ARBA" id="ARBA00023172"/>
    </source>
</evidence>
<dbReference type="GO" id="GO:0003677">
    <property type="term" value="F:DNA binding"/>
    <property type="evidence" value="ECO:0007669"/>
    <property type="project" value="UniProtKB-UniRule"/>
</dbReference>
<accession>A0A0M3DID6</accession>
<evidence type="ECO:0000256" key="2">
    <source>
        <dbReference type="ARBA" id="ARBA00008857"/>
    </source>
</evidence>
<comment type="function">
    <text evidence="1">Site-specific tyrosine recombinase, which acts by catalyzing the cutting and rejoining of the recombining DNA molecules.</text>
</comment>
<dbReference type="InterPro" id="IPR004107">
    <property type="entry name" value="Integrase_SAM-like_N"/>
</dbReference>
<name>A0A0M3DID6_9FIRM</name>
<dbReference type="SUPFAM" id="SSF56349">
    <property type="entry name" value="DNA breaking-rejoining enzymes"/>
    <property type="match status" value="1"/>
</dbReference>
<dbReference type="Pfam" id="PF00589">
    <property type="entry name" value="Phage_integrase"/>
    <property type="match status" value="1"/>
</dbReference>
<gene>
    <name evidence="9" type="ORF">VN21_04980</name>
</gene>
<keyword evidence="10" id="KW-1185">Reference proteome</keyword>
<keyword evidence="5" id="KW-0233">DNA recombination</keyword>
<reference evidence="9 10" key="1">
    <citation type="submission" date="2015-04" db="EMBL/GenBank/DDBJ databases">
        <title>Microcin producing Clostridium sp. JC272T.</title>
        <authorList>
            <person name="Jyothsna T."/>
            <person name="Sasikala C."/>
            <person name="Ramana C."/>
        </authorList>
    </citation>
    <scope>NUCLEOTIDE SEQUENCE [LARGE SCALE GENOMIC DNA]</scope>
    <source>
        <strain evidence="9 10">JC272</strain>
    </source>
</reference>
<dbReference type="InterPro" id="IPR013762">
    <property type="entry name" value="Integrase-like_cat_sf"/>
</dbReference>
<dbReference type="OrthoDB" id="9785687at2"/>
<proteinExistence type="inferred from homology"/>
<dbReference type="GO" id="GO:0006310">
    <property type="term" value="P:DNA recombination"/>
    <property type="evidence" value="ECO:0007669"/>
    <property type="project" value="UniProtKB-KW"/>
</dbReference>
<dbReference type="PROSITE" id="PS51900">
    <property type="entry name" value="CB"/>
    <property type="match status" value="1"/>
</dbReference>
<dbReference type="RefSeq" id="WP_046822328.1">
    <property type="nucleotide sequence ID" value="NZ_LBBT01000114.1"/>
</dbReference>
<dbReference type="InterPro" id="IPR044068">
    <property type="entry name" value="CB"/>
</dbReference>
<dbReference type="Pfam" id="PF14659">
    <property type="entry name" value="Phage_int_SAM_3"/>
    <property type="match status" value="1"/>
</dbReference>
<dbReference type="GO" id="GO:0015074">
    <property type="term" value="P:DNA integration"/>
    <property type="evidence" value="ECO:0007669"/>
    <property type="project" value="UniProtKB-KW"/>
</dbReference>
<dbReference type="Proteomes" id="UP000034407">
    <property type="component" value="Unassembled WGS sequence"/>
</dbReference>
<dbReference type="Gene3D" id="1.10.443.10">
    <property type="entry name" value="Intergrase catalytic core"/>
    <property type="match status" value="1"/>
</dbReference>
<feature type="domain" description="Tyr recombinase" evidence="7">
    <location>
        <begin position="164"/>
        <end position="361"/>
    </location>
</feature>
<keyword evidence="3" id="KW-0229">DNA integration</keyword>
<dbReference type="CDD" id="cd01189">
    <property type="entry name" value="INT_ICEBs1_C_like"/>
    <property type="match status" value="1"/>
</dbReference>
<evidence type="ECO:0000313" key="9">
    <source>
        <dbReference type="EMBL" id="KKY02098.1"/>
    </source>
</evidence>
<keyword evidence="4 6" id="KW-0238">DNA-binding</keyword>
<protein>
    <submittedName>
        <fullName evidence="9">Integrase</fullName>
    </submittedName>
</protein>
<evidence type="ECO:0000256" key="3">
    <source>
        <dbReference type="ARBA" id="ARBA00022908"/>
    </source>
</evidence>
<comment type="similarity">
    <text evidence="2">Belongs to the 'phage' integrase family.</text>
</comment>
<evidence type="ECO:0000259" key="8">
    <source>
        <dbReference type="PROSITE" id="PS51900"/>
    </source>
</evidence>
<evidence type="ECO:0000313" key="10">
    <source>
        <dbReference type="Proteomes" id="UP000034407"/>
    </source>
</evidence>
<dbReference type="InterPro" id="IPR002104">
    <property type="entry name" value="Integrase_catalytic"/>
</dbReference>
<evidence type="ECO:0000256" key="4">
    <source>
        <dbReference type="ARBA" id="ARBA00023125"/>
    </source>
</evidence>
<dbReference type="Gene3D" id="1.10.150.130">
    <property type="match status" value="1"/>
</dbReference>
<dbReference type="PROSITE" id="PS51898">
    <property type="entry name" value="TYR_RECOMBINASE"/>
    <property type="match status" value="1"/>
</dbReference>
<dbReference type="EMBL" id="LBBT01000114">
    <property type="protein sequence ID" value="KKY02098.1"/>
    <property type="molecule type" value="Genomic_DNA"/>
</dbReference>
<dbReference type="InterPro" id="IPR010998">
    <property type="entry name" value="Integrase_recombinase_N"/>
</dbReference>
<dbReference type="AlphaFoldDB" id="A0A0M3DID6"/>
<evidence type="ECO:0000259" key="7">
    <source>
        <dbReference type="PROSITE" id="PS51898"/>
    </source>
</evidence>
<dbReference type="PANTHER" id="PTHR30349:SF41">
    <property type="entry name" value="INTEGRASE_RECOMBINASE PROTEIN MJ0367-RELATED"/>
    <property type="match status" value="1"/>
</dbReference>
<dbReference type="PANTHER" id="PTHR30349">
    <property type="entry name" value="PHAGE INTEGRASE-RELATED"/>
    <property type="match status" value="1"/>
</dbReference>
<comment type="caution">
    <text evidence="9">The sequence shown here is derived from an EMBL/GenBank/DDBJ whole genome shotgun (WGS) entry which is preliminary data.</text>
</comment>
<organism evidence="9 10">
    <name type="scientific">Paraclostridium benzoelyticum</name>
    <dbReference type="NCBI Taxonomy" id="1629550"/>
    <lineage>
        <taxon>Bacteria</taxon>
        <taxon>Bacillati</taxon>
        <taxon>Bacillota</taxon>
        <taxon>Clostridia</taxon>
        <taxon>Peptostreptococcales</taxon>
        <taxon>Peptostreptococcaceae</taxon>
        <taxon>Paraclostridium</taxon>
    </lineage>
</organism>
<evidence type="ECO:0000256" key="6">
    <source>
        <dbReference type="PROSITE-ProRule" id="PRU01248"/>
    </source>
</evidence>
<feature type="domain" description="Core-binding (CB)" evidence="8">
    <location>
        <begin position="63"/>
        <end position="144"/>
    </location>
</feature>
<dbReference type="InterPro" id="IPR050090">
    <property type="entry name" value="Tyrosine_recombinase_XerCD"/>
</dbReference>
<dbReference type="PATRIC" id="fig|1629550.3.peg.474"/>
<evidence type="ECO:0000256" key="1">
    <source>
        <dbReference type="ARBA" id="ARBA00003283"/>
    </source>
</evidence>
<dbReference type="InterPro" id="IPR011010">
    <property type="entry name" value="DNA_brk_join_enz"/>
</dbReference>
<sequence length="371" mass="43245">MSFAFIRKRSKNYIVYLEYKDPSSNKKIQKNMGSYDKKRDASKKLTEIKDSIYNEDLLLPNAMTFDVFLKDFLEKYKINLSITTYNCYIRICNKYIIPMLGKYKIEDLRPIHIQNYIDDLVGILSPQTIKIHINILKLATKKAYRLKLIRENIVEYVEVPKVKKFKNNIYNKQDMQKLLEKCTGTSLELPIFIASGLGLRISEILGLTWNNIDFNNNSVTVEKITVRNNGKVILKDPKTESSIRTISAPTELMNKLKNFKKEQIELKLQGKIKNEKNLLFFDKNENPIAQDVLSKKFSRFLSEHNLEHIRFHDLRHSHVTLLINSKVPIRVISERVGHSNINTTLNIYSHVLKEMDKEASDKISEALFNLG</sequence>